<feature type="domain" description="Bacterial repeat" evidence="1">
    <location>
        <begin position="331"/>
        <end position="406"/>
    </location>
</feature>
<evidence type="ECO:0000313" key="2">
    <source>
        <dbReference type="EMBL" id="AEF86376.1"/>
    </source>
</evidence>
<dbReference type="Gene3D" id="2.160.20.20">
    <property type="match status" value="1"/>
</dbReference>
<dbReference type="EMBL" id="CP001843">
    <property type="protein sequence ID" value="AEF86376.1"/>
    <property type="molecule type" value="Genomic_DNA"/>
</dbReference>
<keyword evidence="3" id="KW-1185">Reference proteome</keyword>
<sequence length="1095" mass="110693">MKKANRIIILWALVCIFLLWGCSDILKESVNFELPENKGLVLVIINGSDGAGRTLLPKAPDFVRYDLVFTKGAAEESYPDWKTTDVISLNVGEWALELTAYVAGAALPLAAAKGNATVTVSPSAPATVNVSLYALTGGQGTLSYNITLPTDLSSAQMIVSPFAGGSDQTVDLLLSGASGSLPLASGDYRLTLTLNKDGLPAGKTVALQIYDNLVTEATYEFKDADFSSAVTISGPVPTKTGYTVTEIYIYSSAGQKIDAAVGGINTAKTAWSFTVPSGYESVYFKVEVCKDGTLAPKFLSKPIALDQLQSHDGEGAIALDFTYAITIPTSLSGGSVTAVPVEAFEGQTVTLTMHPDSGKQFKGGSLKYKGITQEKGVILETQTVSGDETASFVMPAEDVGIAAEFKTPLTAGLFKKNAAESLEEITGDYTTHSLANALSYIKTSASVSPGDRFVIILGETTNATLSPASSTGDSTGYLSKAVTVTLQGSGAAREVSLDNSGSLFVVGNNAELILGDKIILQGRNSNGYSLVRVEGTGKLTMQSGSEIKGNKTSASVSGGGVSVTSGGTFTMDGGTISGNYAASNGGGVYVTSGGTFTMNGGTISDNTHNASSSFSGGGVFVETAGETTSKFFMNGGAINRNTSSSRGGGVSVLSGTFTMTGGTISGNISATAAISASSGGGVSVSGGTFIMDGGTISGNTASATDSSATTSGGGVSVSGGTFTMNDGTISGNTTTTTTYSTSSGGGVSVSSGAFVMTGGTISGNTATSPNDNNPAAYGGGVNISGGAFEMTGGAIIGNATTSSPTSPSIKINGGGVYVSGGTFTMKDGLISANTAPFGGGVYVSGGTTKFVEKASLSANIAEEGGGVYVSGGSFTLAGGAINGNIANGGSYSRGGGVYVKTGIFTISDGTLDNNSAIASVASYGGGVYVGGGTVNMTKGTITANISSCESYSYGGGVYLDGGKFTISGGTFSNNTASSLTPSYSRGGGVYVYTGTFEMAELGRIDTNNLVCIEPGKWITLTKPFTGAGPIALIDLSGSSSSWLPPIKVLKKETSFGTQDIPLDRFLLGDFVIGPQRKSIEAMGYFLNTDGTLQSW</sequence>
<dbReference type="InterPro" id="IPR012332">
    <property type="entry name" value="Autotransporter_pectin_lyase_C"/>
</dbReference>
<dbReference type="RefSeq" id="WP_015707093.1">
    <property type="nucleotide sequence ID" value="NC_015578.1"/>
</dbReference>
<dbReference type="eggNOG" id="COG2931">
    <property type="taxonomic scope" value="Bacteria"/>
</dbReference>
<dbReference type="InterPro" id="IPR011050">
    <property type="entry name" value="Pectin_lyase_fold/virulence"/>
</dbReference>
<protein>
    <submittedName>
        <fullName evidence="2">Putative extracellular nuclease</fullName>
    </submittedName>
</protein>
<dbReference type="STRING" id="545694.TREPR_3171"/>
<gene>
    <name evidence="2" type="ordered locus">TREPR_3171</name>
</gene>
<dbReference type="InterPro" id="IPR006626">
    <property type="entry name" value="PbH1"/>
</dbReference>
<dbReference type="SMART" id="SM00710">
    <property type="entry name" value="PbH1"/>
    <property type="match status" value="11"/>
</dbReference>
<dbReference type="Proteomes" id="UP000009223">
    <property type="component" value="Chromosome"/>
</dbReference>
<name>F5YLQ9_TREPZ</name>
<evidence type="ECO:0000259" key="1">
    <source>
        <dbReference type="Pfam" id="PF18998"/>
    </source>
</evidence>
<dbReference type="OrthoDB" id="365849at2"/>
<proteinExistence type="predicted"/>
<dbReference type="Pfam" id="PF18998">
    <property type="entry name" value="Flg_new_2"/>
    <property type="match status" value="1"/>
</dbReference>
<dbReference type="HOGENOM" id="CLU_287136_0_0_12"/>
<dbReference type="SUPFAM" id="SSF51126">
    <property type="entry name" value="Pectin lyase-like"/>
    <property type="match status" value="1"/>
</dbReference>
<dbReference type="KEGG" id="tpi:TREPR_3171"/>
<organism evidence="2 3">
    <name type="scientific">Treponema primitia (strain ATCC BAA-887 / DSM 12427 / ZAS-2)</name>
    <dbReference type="NCBI Taxonomy" id="545694"/>
    <lineage>
        <taxon>Bacteria</taxon>
        <taxon>Pseudomonadati</taxon>
        <taxon>Spirochaetota</taxon>
        <taxon>Spirochaetia</taxon>
        <taxon>Spirochaetales</taxon>
        <taxon>Treponemataceae</taxon>
        <taxon>Treponema</taxon>
    </lineage>
</organism>
<reference evidence="2 3" key="2">
    <citation type="journal article" date="2011" name="ISME J.">
        <title>RNA-seq reveals cooperative metabolic interactions between two termite-gut spirochete species in co-culture.</title>
        <authorList>
            <person name="Rosenthal A.Z."/>
            <person name="Matson E.G."/>
            <person name="Eldar A."/>
            <person name="Leadbetter J.R."/>
        </authorList>
    </citation>
    <scope>NUCLEOTIDE SEQUENCE [LARGE SCALE GENOMIC DNA]</scope>
    <source>
        <strain evidence="3">ATCC BAA-887 / DSM 12427 / ZAS-2</strain>
    </source>
</reference>
<reference evidence="3" key="1">
    <citation type="submission" date="2009-12" db="EMBL/GenBank/DDBJ databases">
        <title>Complete sequence of Treponema primitia strain ZAS-2.</title>
        <authorList>
            <person name="Tetu S.G."/>
            <person name="Matson E."/>
            <person name="Ren Q."/>
            <person name="Seshadri R."/>
            <person name="Elbourne L."/>
            <person name="Hassan K.A."/>
            <person name="Durkin A."/>
            <person name="Radune D."/>
            <person name="Mohamoud Y."/>
            <person name="Shay R."/>
            <person name="Jin S."/>
            <person name="Zhang X."/>
            <person name="Lucey K."/>
            <person name="Ballor N.R."/>
            <person name="Ottesen E."/>
            <person name="Rosenthal R."/>
            <person name="Allen A."/>
            <person name="Leadbetter J.R."/>
            <person name="Paulsen I.T."/>
        </authorList>
    </citation>
    <scope>NUCLEOTIDE SEQUENCE [LARGE SCALE GENOMIC DNA]</scope>
    <source>
        <strain evidence="3">ATCC BAA-887 / DSM 12427 / ZAS-2</strain>
    </source>
</reference>
<dbReference type="AlphaFoldDB" id="F5YLQ9"/>
<evidence type="ECO:0000313" key="3">
    <source>
        <dbReference type="Proteomes" id="UP000009223"/>
    </source>
</evidence>
<accession>F5YLQ9</accession>
<dbReference type="InterPro" id="IPR044060">
    <property type="entry name" value="Bacterial_rp_domain"/>
</dbReference>